<evidence type="ECO:0000313" key="2">
    <source>
        <dbReference type="EMBL" id="NIJ09631.1"/>
    </source>
</evidence>
<keyword evidence="2" id="KW-0238">DNA-binding</keyword>
<dbReference type="InterPro" id="IPR036390">
    <property type="entry name" value="WH_DNA-bd_sf"/>
</dbReference>
<dbReference type="PANTHER" id="PTHR33164">
    <property type="entry name" value="TRANSCRIPTIONAL REGULATOR, MARR FAMILY"/>
    <property type="match status" value="1"/>
</dbReference>
<dbReference type="SUPFAM" id="SSF46785">
    <property type="entry name" value="Winged helix' DNA-binding domain"/>
    <property type="match status" value="1"/>
</dbReference>
<dbReference type="SMART" id="SM00347">
    <property type="entry name" value="HTH_MARR"/>
    <property type="match status" value="1"/>
</dbReference>
<dbReference type="PROSITE" id="PS50995">
    <property type="entry name" value="HTH_MARR_2"/>
    <property type="match status" value="1"/>
</dbReference>
<evidence type="ECO:0000313" key="3">
    <source>
        <dbReference type="Proteomes" id="UP000727456"/>
    </source>
</evidence>
<dbReference type="PANTHER" id="PTHR33164:SF57">
    <property type="entry name" value="MARR-FAMILY TRANSCRIPTIONAL REGULATOR"/>
    <property type="match status" value="1"/>
</dbReference>
<reference evidence="2 3" key="1">
    <citation type="submission" date="2020-03" db="EMBL/GenBank/DDBJ databases">
        <title>Genomic Encyclopedia of Type Strains, Phase III (KMG-III): the genomes of soil and plant-associated and newly described type strains.</title>
        <authorList>
            <person name="Whitman W."/>
        </authorList>
    </citation>
    <scope>NUCLEOTIDE SEQUENCE [LARGE SCALE GENOMIC DNA]</scope>
    <source>
        <strain evidence="2 3">CECT 8804</strain>
    </source>
</reference>
<accession>A0ABX0TVR7</accession>
<gene>
    <name evidence="2" type="ORF">FHS31_003268</name>
</gene>
<dbReference type="Gene3D" id="1.10.10.10">
    <property type="entry name" value="Winged helix-like DNA-binding domain superfamily/Winged helix DNA-binding domain"/>
    <property type="match status" value="1"/>
</dbReference>
<proteinExistence type="predicted"/>
<evidence type="ECO:0000259" key="1">
    <source>
        <dbReference type="PROSITE" id="PS50995"/>
    </source>
</evidence>
<name>A0ABX0TVR7_9SPHN</name>
<dbReference type="InterPro" id="IPR039422">
    <property type="entry name" value="MarR/SlyA-like"/>
</dbReference>
<comment type="caution">
    <text evidence="2">The sequence shown here is derived from an EMBL/GenBank/DDBJ whole genome shotgun (WGS) entry which is preliminary data.</text>
</comment>
<dbReference type="Proteomes" id="UP000727456">
    <property type="component" value="Unassembled WGS sequence"/>
</dbReference>
<dbReference type="InterPro" id="IPR036388">
    <property type="entry name" value="WH-like_DNA-bd_sf"/>
</dbReference>
<sequence>MQSPHQAWRHANIGRVLNNAVRRFEERVLEILAEGGNAPTRLSHLGLTRNLDVEGTRATELARRAAMTKQAMAELVGQCEELGLVSRQADPTDRRAKIITFTAKGLRWLEAFHQAIMRAEEEMRAELGWLRVDGLVEALRLYGSSANPLRP</sequence>
<dbReference type="EMBL" id="JAAOZC010000015">
    <property type="protein sequence ID" value="NIJ09631.1"/>
    <property type="molecule type" value="Genomic_DNA"/>
</dbReference>
<dbReference type="GO" id="GO:0003677">
    <property type="term" value="F:DNA binding"/>
    <property type="evidence" value="ECO:0007669"/>
    <property type="project" value="UniProtKB-KW"/>
</dbReference>
<dbReference type="RefSeq" id="WP_167075443.1">
    <property type="nucleotide sequence ID" value="NZ_JAAOZC010000015.1"/>
</dbReference>
<organism evidence="2 3">
    <name type="scientific">Sphingomonas vulcanisoli</name>
    <dbReference type="NCBI Taxonomy" id="1658060"/>
    <lineage>
        <taxon>Bacteria</taxon>
        <taxon>Pseudomonadati</taxon>
        <taxon>Pseudomonadota</taxon>
        <taxon>Alphaproteobacteria</taxon>
        <taxon>Sphingomonadales</taxon>
        <taxon>Sphingomonadaceae</taxon>
        <taxon>Sphingomonas</taxon>
    </lineage>
</organism>
<dbReference type="Pfam" id="PF12802">
    <property type="entry name" value="MarR_2"/>
    <property type="match status" value="1"/>
</dbReference>
<protein>
    <submittedName>
        <fullName evidence="2">DNA-binding MarR family transcriptional regulator</fullName>
    </submittedName>
</protein>
<feature type="domain" description="HTH marR-type" evidence="1">
    <location>
        <begin position="10"/>
        <end position="144"/>
    </location>
</feature>
<keyword evidence="3" id="KW-1185">Reference proteome</keyword>
<dbReference type="InterPro" id="IPR000835">
    <property type="entry name" value="HTH_MarR-typ"/>
</dbReference>